<dbReference type="Pfam" id="PF14895">
    <property type="entry name" value="PPPI_inhib"/>
    <property type="match status" value="1"/>
</dbReference>
<sequence length="310" mass="35023">MNEGDHGGVDGENTASQRSPPTRRMSNASRAPSVSGARESRANSIDSTKHGLKSEVGGLVQPRFSLQQAKEFALGALNEKASRSNRFQEFFASPKCDSLLTNCVGYFNALLQRAIELHDQKIKQQVQKGMGQPEQTGGGPTLLLVDGPRDVPQASEERLKAIASDYAHIILKHSDHTKAQQDNLFFETMYEFINRVLAYAFDRRYLHDIEIELGRIFRSSFFNLSKRVRVDNKKKEPMKFRELYKQRHEKDPLAQRTANANTQPIQRESVYSVVHTRSPLIDSVVPDSGRKTLKQLHQVGKETQKASEMK</sequence>
<dbReference type="AlphaFoldDB" id="A0A7S3CVQ6"/>
<evidence type="ECO:0000313" key="2">
    <source>
        <dbReference type="EMBL" id="CAE0238867.1"/>
    </source>
</evidence>
<feature type="compositionally biased region" description="Polar residues" evidence="1">
    <location>
        <begin position="13"/>
        <end position="32"/>
    </location>
</feature>
<dbReference type="EMBL" id="HBIB01001468">
    <property type="protein sequence ID" value="CAE0238868.1"/>
    <property type="molecule type" value="Transcribed_RNA"/>
</dbReference>
<feature type="region of interest" description="Disordered" evidence="1">
    <location>
        <begin position="1"/>
        <end position="54"/>
    </location>
</feature>
<name>A0A7S3CVQ6_9EUKA</name>
<accession>A0A7S3CVQ6</accession>
<dbReference type="InterPro" id="IPR026142">
    <property type="entry name" value="Pro_pase_1_reg_su_36"/>
</dbReference>
<dbReference type="EMBL" id="HBIB01001467">
    <property type="protein sequence ID" value="CAE0238867.1"/>
    <property type="molecule type" value="Transcribed_RNA"/>
</dbReference>
<reference evidence="3" key="1">
    <citation type="submission" date="2021-01" db="EMBL/GenBank/DDBJ databases">
        <authorList>
            <person name="Corre E."/>
            <person name="Pelletier E."/>
            <person name="Niang G."/>
            <person name="Scheremetjew M."/>
            <person name="Finn R."/>
            <person name="Kale V."/>
            <person name="Holt S."/>
            <person name="Cochrane G."/>
            <person name="Meng A."/>
            <person name="Brown T."/>
            <person name="Cohen L."/>
        </authorList>
    </citation>
    <scope>NUCLEOTIDE SEQUENCE</scope>
    <source>
        <strain evidence="3">NIES-2562</strain>
    </source>
</reference>
<evidence type="ECO:0000313" key="3">
    <source>
        <dbReference type="EMBL" id="CAE0238868.1"/>
    </source>
</evidence>
<dbReference type="PANTHER" id="PTHR21055">
    <property type="entry name" value="PROTEIN PHOSPHATASE 1 REGULATORY SUBUNIT 36"/>
    <property type="match status" value="1"/>
</dbReference>
<evidence type="ECO:0000256" key="1">
    <source>
        <dbReference type="SAM" id="MobiDB-lite"/>
    </source>
</evidence>
<dbReference type="GO" id="GO:0019902">
    <property type="term" value="F:phosphatase binding"/>
    <property type="evidence" value="ECO:0007669"/>
    <property type="project" value="InterPro"/>
</dbReference>
<protein>
    <submittedName>
        <fullName evidence="3">Uncharacterized protein</fullName>
    </submittedName>
</protein>
<dbReference type="PANTHER" id="PTHR21055:SF3">
    <property type="entry name" value="PROTEIN PHOSPHATASE 1 REGULATORY SUBUNIT 36"/>
    <property type="match status" value="1"/>
</dbReference>
<proteinExistence type="predicted"/>
<gene>
    <name evidence="2" type="ORF">PBIL07802_LOCUS1010</name>
    <name evidence="3" type="ORF">PBIL07802_LOCUS1011</name>
</gene>
<organism evidence="3">
    <name type="scientific">Palpitomonas bilix</name>
    <dbReference type="NCBI Taxonomy" id="652834"/>
    <lineage>
        <taxon>Eukaryota</taxon>
        <taxon>Eukaryota incertae sedis</taxon>
    </lineage>
</organism>